<dbReference type="RefSeq" id="WP_377771844.1">
    <property type="nucleotide sequence ID" value="NZ_JBHUHO010000029.1"/>
</dbReference>
<sequence>MIEEFLKLYWKRILGIFAGVFLSIVYLFFGFWDMLFVVLLLYAGYSIGKYKEMNHTPLMPIQRLWESLNDRFRRFK</sequence>
<evidence type="ECO:0000313" key="3">
    <source>
        <dbReference type="Proteomes" id="UP001597362"/>
    </source>
</evidence>
<evidence type="ECO:0000256" key="1">
    <source>
        <dbReference type="SAM" id="Phobius"/>
    </source>
</evidence>
<organism evidence="2 3">
    <name type="scientific">Paenibacillus yanchengensis</name>
    <dbReference type="NCBI Taxonomy" id="2035833"/>
    <lineage>
        <taxon>Bacteria</taxon>
        <taxon>Bacillati</taxon>
        <taxon>Bacillota</taxon>
        <taxon>Bacilli</taxon>
        <taxon>Bacillales</taxon>
        <taxon>Paenibacillaceae</taxon>
        <taxon>Paenibacillus</taxon>
    </lineage>
</organism>
<gene>
    <name evidence="2" type="ORF">ACFSJH_10015</name>
</gene>
<evidence type="ECO:0000313" key="2">
    <source>
        <dbReference type="EMBL" id="MFD2116058.1"/>
    </source>
</evidence>
<proteinExistence type="predicted"/>
<reference evidence="3" key="1">
    <citation type="journal article" date="2019" name="Int. J. Syst. Evol. Microbiol.">
        <title>The Global Catalogue of Microorganisms (GCM) 10K type strain sequencing project: providing services to taxonomists for standard genome sequencing and annotation.</title>
        <authorList>
            <consortium name="The Broad Institute Genomics Platform"/>
            <consortium name="The Broad Institute Genome Sequencing Center for Infectious Disease"/>
            <person name="Wu L."/>
            <person name="Ma J."/>
        </authorList>
    </citation>
    <scope>NUCLEOTIDE SEQUENCE [LARGE SCALE GENOMIC DNA]</scope>
    <source>
        <strain evidence="3">GH52</strain>
    </source>
</reference>
<protein>
    <submittedName>
        <fullName evidence="2">DUF2273 domain-containing protein</fullName>
    </submittedName>
</protein>
<comment type="caution">
    <text evidence="2">The sequence shown here is derived from an EMBL/GenBank/DDBJ whole genome shotgun (WGS) entry which is preliminary data.</text>
</comment>
<keyword evidence="1" id="KW-0812">Transmembrane</keyword>
<feature type="transmembrane region" description="Helical" evidence="1">
    <location>
        <begin position="13"/>
        <end position="43"/>
    </location>
</feature>
<dbReference type="EMBL" id="JBHUHO010000029">
    <property type="protein sequence ID" value="MFD2116058.1"/>
    <property type="molecule type" value="Genomic_DNA"/>
</dbReference>
<dbReference type="InterPro" id="IPR018730">
    <property type="entry name" value="DUF2273"/>
</dbReference>
<keyword evidence="1" id="KW-1133">Transmembrane helix</keyword>
<keyword evidence="3" id="KW-1185">Reference proteome</keyword>
<keyword evidence="1" id="KW-0472">Membrane</keyword>
<name>A0ABW4YK53_9BACL</name>
<dbReference type="Pfam" id="PF10031">
    <property type="entry name" value="DUF2273"/>
    <property type="match status" value="1"/>
</dbReference>
<dbReference type="Proteomes" id="UP001597362">
    <property type="component" value="Unassembled WGS sequence"/>
</dbReference>
<accession>A0ABW4YK53</accession>